<dbReference type="PANTHER" id="PTHR33393:SF11">
    <property type="entry name" value="POLYGLUTAMINE SYNTHESIS ACCESSORY PROTEIN RV0574C-RELATED"/>
    <property type="match status" value="1"/>
</dbReference>
<dbReference type="GeneID" id="34455069"/>
<dbReference type="CDD" id="cd07381">
    <property type="entry name" value="MPP_CapA"/>
    <property type="match status" value="1"/>
</dbReference>
<dbReference type="InterPro" id="IPR029052">
    <property type="entry name" value="Metallo-depent_PP-like"/>
</dbReference>
<dbReference type="PANTHER" id="PTHR33393">
    <property type="entry name" value="POLYGLUTAMINE SYNTHESIS ACCESSORY PROTEIN RV0574C-RELATED"/>
    <property type="match status" value="1"/>
</dbReference>
<dbReference type="Proteomes" id="UP000179179">
    <property type="component" value="Unassembled WGS sequence"/>
</dbReference>
<accession>A0A1F7ZL40</accession>
<dbReference type="InterPro" id="IPR019079">
    <property type="entry name" value="Capsule_synth_CapA"/>
</dbReference>
<comment type="similarity">
    <text evidence="1">Belongs to the CapA family.</text>
</comment>
<sequence>MSPRSYTLAFTGDVMLGRLIDQLLPTHVPNPTDHSTITKIVQAYPSLKSYSHRSPWGTALPLLHASDLNIINLETAVTTVDTPWPNKTFNYRMHPCNLEILKVAQINYVSLANNHTLDFGEMGLRETVEAVRGAGIGFAGVGEAPAVLGLGSEGVYGGGVSSTAAAAAAAGGGNGNGSSDEYKIHIYSASDHPRTWSHIPQFNFIDYSPASRARLKTLLTRGEKPALKIFSVHWGPNYAWRPAGEIQALARFLVDECGVDIVHGHSAHHLQGVEAYHGRWIMYGCGDFVDDYALNAEFRNDLGALWRVVVEEDGRGGLSLGRLEAVPTRCQLFEVEVLGVDDEDHAWVRRKVGELSREFGTVVRGELGRDGQVVMDLG</sequence>
<dbReference type="SMART" id="SM00854">
    <property type="entry name" value="PGA_cap"/>
    <property type="match status" value="1"/>
</dbReference>
<dbReference type="OrthoDB" id="189619at2759"/>
<evidence type="ECO:0000256" key="1">
    <source>
        <dbReference type="ARBA" id="ARBA00005662"/>
    </source>
</evidence>
<comment type="caution">
    <text evidence="3">The sequence shown here is derived from an EMBL/GenBank/DDBJ whole genome shotgun (WGS) entry which is preliminary data.</text>
</comment>
<evidence type="ECO:0000313" key="4">
    <source>
        <dbReference type="Proteomes" id="UP000179179"/>
    </source>
</evidence>
<dbReference type="InterPro" id="IPR052169">
    <property type="entry name" value="CW_Biosynth-Accessory"/>
</dbReference>
<name>A0A1F7ZL40_9EURO</name>
<dbReference type="RefSeq" id="XP_022383890.1">
    <property type="nucleotide sequence ID" value="XM_022538807.1"/>
</dbReference>
<keyword evidence="4" id="KW-1185">Reference proteome</keyword>
<dbReference type="Pfam" id="PF09587">
    <property type="entry name" value="PGA_cap"/>
    <property type="match status" value="1"/>
</dbReference>
<dbReference type="AlphaFoldDB" id="A0A1F7ZL40"/>
<proteinExistence type="inferred from homology"/>
<reference evidence="3 4" key="1">
    <citation type="journal article" date="2016" name="Genome Biol. Evol.">
        <title>Draft genome sequence of an aflatoxigenic Aspergillus species, A. bombycis.</title>
        <authorList>
            <person name="Moore G.G."/>
            <person name="Mack B.M."/>
            <person name="Beltz S.B."/>
            <person name="Gilbert M.K."/>
        </authorList>
    </citation>
    <scope>NUCLEOTIDE SEQUENCE [LARGE SCALE GENOMIC DNA]</scope>
    <source>
        <strain evidence="4">NRRL 26010</strain>
    </source>
</reference>
<dbReference type="EMBL" id="LYCR01000156">
    <property type="protein sequence ID" value="OGM40173.1"/>
    <property type="molecule type" value="Genomic_DNA"/>
</dbReference>
<feature type="domain" description="Capsule synthesis protein CapA" evidence="2">
    <location>
        <begin position="7"/>
        <end position="292"/>
    </location>
</feature>
<evidence type="ECO:0000313" key="3">
    <source>
        <dbReference type="EMBL" id="OGM40173.1"/>
    </source>
</evidence>
<protein>
    <submittedName>
        <fullName evidence="3">Polyglutamate biosynthesis protein</fullName>
    </submittedName>
</protein>
<evidence type="ECO:0000259" key="2">
    <source>
        <dbReference type="SMART" id="SM00854"/>
    </source>
</evidence>
<dbReference type="STRING" id="109264.A0A1F7ZL40"/>
<gene>
    <name evidence="3" type="ORF">ABOM_011679</name>
</gene>
<organism evidence="3 4">
    <name type="scientific">Aspergillus bombycis</name>
    <dbReference type="NCBI Taxonomy" id="109264"/>
    <lineage>
        <taxon>Eukaryota</taxon>
        <taxon>Fungi</taxon>
        <taxon>Dikarya</taxon>
        <taxon>Ascomycota</taxon>
        <taxon>Pezizomycotina</taxon>
        <taxon>Eurotiomycetes</taxon>
        <taxon>Eurotiomycetidae</taxon>
        <taxon>Eurotiales</taxon>
        <taxon>Aspergillaceae</taxon>
        <taxon>Aspergillus</taxon>
    </lineage>
</organism>
<dbReference type="SUPFAM" id="SSF56300">
    <property type="entry name" value="Metallo-dependent phosphatases"/>
    <property type="match status" value="1"/>
</dbReference>